<dbReference type="AlphaFoldDB" id="A0A9Q1GS10"/>
<evidence type="ECO:0000313" key="1">
    <source>
        <dbReference type="EMBL" id="KAJ8425068.1"/>
    </source>
</evidence>
<reference evidence="1" key="1">
    <citation type="submission" date="2022-04" db="EMBL/GenBank/DDBJ databases">
        <title>Carnegiea gigantea Genome sequencing and assembly v2.</title>
        <authorList>
            <person name="Copetti D."/>
            <person name="Sanderson M.J."/>
            <person name="Burquez A."/>
            <person name="Wojciechowski M.F."/>
        </authorList>
    </citation>
    <scope>NUCLEOTIDE SEQUENCE</scope>
    <source>
        <strain evidence="1">SGP5-SGP5p</strain>
        <tissue evidence="1">Aerial part</tissue>
    </source>
</reference>
<keyword evidence="2" id="KW-1185">Reference proteome</keyword>
<evidence type="ECO:0000313" key="2">
    <source>
        <dbReference type="Proteomes" id="UP001153076"/>
    </source>
</evidence>
<organism evidence="1 2">
    <name type="scientific">Carnegiea gigantea</name>
    <dbReference type="NCBI Taxonomy" id="171969"/>
    <lineage>
        <taxon>Eukaryota</taxon>
        <taxon>Viridiplantae</taxon>
        <taxon>Streptophyta</taxon>
        <taxon>Embryophyta</taxon>
        <taxon>Tracheophyta</taxon>
        <taxon>Spermatophyta</taxon>
        <taxon>Magnoliopsida</taxon>
        <taxon>eudicotyledons</taxon>
        <taxon>Gunneridae</taxon>
        <taxon>Pentapetalae</taxon>
        <taxon>Caryophyllales</taxon>
        <taxon>Cactineae</taxon>
        <taxon>Cactaceae</taxon>
        <taxon>Cactoideae</taxon>
        <taxon>Echinocereeae</taxon>
        <taxon>Carnegiea</taxon>
    </lineage>
</organism>
<comment type="caution">
    <text evidence="1">The sequence shown here is derived from an EMBL/GenBank/DDBJ whole genome shotgun (WGS) entry which is preliminary data.</text>
</comment>
<dbReference type="Proteomes" id="UP001153076">
    <property type="component" value="Unassembled WGS sequence"/>
</dbReference>
<name>A0A9Q1GS10_9CARY</name>
<gene>
    <name evidence="1" type="ORF">Cgig2_004292</name>
</gene>
<proteinExistence type="predicted"/>
<accession>A0A9Q1GS10</accession>
<dbReference type="EMBL" id="JAKOGI010001551">
    <property type="protein sequence ID" value="KAJ8425068.1"/>
    <property type="molecule type" value="Genomic_DNA"/>
</dbReference>
<protein>
    <submittedName>
        <fullName evidence="1">Uncharacterized protein</fullName>
    </submittedName>
</protein>
<sequence>MRRVPSTSARVMQTFSMSWFLKRSTRSLNGDENFFITPSFYPALHKLLTLRRNWGTLSIPFDQKEYTDLLVYLITLIILIEMSKDLLAPIVLGYIYHGLRQVASHPKHPVGWFTEVFPALYAQRPDSECPVDYPTLMCYAGMSAKRYTVAQARIILETGNPSLFVKANFWSSQRDILDMKLSDEDFKFLLSTRSFVLLIRIGSELLLEPHYPNRFARQFRFDQDVPVNMLSFAAVAALYRRDTVKEAFNTVEIVAKMEGLVDIQRLRLLSSQDSAYTSGIAHMEDNLKELSKTEIDYYKGGTEGLPPFQKKGKGVELAEVGVTKLLDLEKEKHQLNNFVDSIISFNKY</sequence>